<gene>
    <name evidence="2" type="ORF">FUA24_18970</name>
</gene>
<dbReference type="Pfam" id="PF00583">
    <property type="entry name" value="Acetyltransf_1"/>
    <property type="match status" value="1"/>
</dbReference>
<dbReference type="AlphaFoldDB" id="A0A5D0HKZ9"/>
<keyword evidence="2" id="KW-0808">Transferase</keyword>
<dbReference type="Proteomes" id="UP000323930">
    <property type="component" value="Unassembled WGS sequence"/>
</dbReference>
<dbReference type="RefSeq" id="WP_148544636.1">
    <property type="nucleotide sequence ID" value="NZ_VSDQ01000718.1"/>
</dbReference>
<dbReference type="InterPro" id="IPR050276">
    <property type="entry name" value="MshD_Acetyltransferase"/>
</dbReference>
<dbReference type="Gene3D" id="3.40.630.30">
    <property type="match status" value="1"/>
</dbReference>
<dbReference type="OrthoDB" id="9800604at2"/>
<dbReference type="PANTHER" id="PTHR43617">
    <property type="entry name" value="L-AMINO ACID N-ACETYLTRANSFERASE"/>
    <property type="match status" value="1"/>
</dbReference>
<dbReference type="GO" id="GO:0016747">
    <property type="term" value="F:acyltransferase activity, transferring groups other than amino-acyl groups"/>
    <property type="evidence" value="ECO:0007669"/>
    <property type="project" value="InterPro"/>
</dbReference>
<dbReference type="InterPro" id="IPR000182">
    <property type="entry name" value="GNAT_dom"/>
</dbReference>
<dbReference type="CDD" id="cd04301">
    <property type="entry name" value="NAT_SF"/>
    <property type="match status" value="1"/>
</dbReference>
<protein>
    <submittedName>
        <fullName evidence="2">GNAT family N-acetyltransferase</fullName>
    </submittedName>
</protein>
<reference evidence="2 3" key="1">
    <citation type="submission" date="2019-08" db="EMBL/GenBank/DDBJ databases">
        <title>Seonamhaeicola sediminis sp. nov., isolated from marine sediment.</title>
        <authorList>
            <person name="Cao W.R."/>
        </authorList>
    </citation>
    <scope>NUCLEOTIDE SEQUENCE [LARGE SCALE GENOMIC DNA]</scope>
    <source>
        <strain evidence="2 3">B011</strain>
    </source>
</reference>
<dbReference type="EMBL" id="VSDQ01000718">
    <property type="protein sequence ID" value="TYA71650.1"/>
    <property type="molecule type" value="Genomic_DNA"/>
</dbReference>
<sequence>MVNIIKAESFESFSLVETLAYSIWTEHYTPIIGKAQVDYMLAKFQSKSAIEQQVINGYEYFILYFFTEPVGYVSFKQEDASTLFLSKIYVKSAYRGKKIGKEAMRFVEAKAKTYNLNKIRLTVNIHNSNAIATYQKLGFKSLGALVADIGNGYVMDDYEMVKKIKLFN</sequence>
<keyword evidence="3" id="KW-1185">Reference proteome</keyword>
<dbReference type="PROSITE" id="PS51186">
    <property type="entry name" value="GNAT"/>
    <property type="match status" value="1"/>
</dbReference>
<dbReference type="SUPFAM" id="SSF55729">
    <property type="entry name" value="Acyl-CoA N-acyltransferases (Nat)"/>
    <property type="match status" value="1"/>
</dbReference>
<evidence type="ECO:0000313" key="3">
    <source>
        <dbReference type="Proteomes" id="UP000323930"/>
    </source>
</evidence>
<evidence type="ECO:0000313" key="2">
    <source>
        <dbReference type="EMBL" id="TYA71650.1"/>
    </source>
</evidence>
<proteinExistence type="predicted"/>
<name>A0A5D0HKZ9_9FLAO</name>
<evidence type="ECO:0000259" key="1">
    <source>
        <dbReference type="PROSITE" id="PS51186"/>
    </source>
</evidence>
<feature type="domain" description="N-acetyltransferase" evidence="1">
    <location>
        <begin position="19"/>
        <end position="165"/>
    </location>
</feature>
<organism evidence="2 3">
    <name type="scientific">Seonamhaeicola marinus</name>
    <dbReference type="NCBI Taxonomy" id="1912246"/>
    <lineage>
        <taxon>Bacteria</taxon>
        <taxon>Pseudomonadati</taxon>
        <taxon>Bacteroidota</taxon>
        <taxon>Flavobacteriia</taxon>
        <taxon>Flavobacteriales</taxon>
        <taxon>Flavobacteriaceae</taxon>
    </lineage>
</organism>
<accession>A0A5D0HKZ9</accession>
<comment type="caution">
    <text evidence="2">The sequence shown here is derived from an EMBL/GenBank/DDBJ whole genome shotgun (WGS) entry which is preliminary data.</text>
</comment>
<dbReference type="InterPro" id="IPR016181">
    <property type="entry name" value="Acyl_CoA_acyltransferase"/>
</dbReference>